<evidence type="ECO:0000313" key="2">
    <source>
        <dbReference type="EMBL" id="GJT85794.1"/>
    </source>
</evidence>
<dbReference type="Proteomes" id="UP001151760">
    <property type="component" value="Unassembled WGS sequence"/>
</dbReference>
<sequence>MPRYRYSEPIRDYDPIPTAIFRSRVNDYRDTIAIPIPRLRPRYRRPRYPTRYDTPIRRDTDRDNDPDTDRDTDTDPDRDTDRDTDTDQDNDTDRDRDRDNDTDCDRDNDTDRDRDTDGVTDHVSDPLPIPRYRQTIPNKRLPRRLYRYRDTGQTIPLPRYWT</sequence>
<feature type="compositionally biased region" description="Basic and acidic residues" evidence="1">
    <location>
        <begin position="54"/>
        <end position="124"/>
    </location>
</feature>
<evidence type="ECO:0000313" key="3">
    <source>
        <dbReference type="Proteomes" id="UP001151760"/>
    </source>
</evidence>
<reference evidence="2" key="2">
    <citation type="submission" date="2022-01" db="EMBL/GenBank/DDBJ databases">
        <authorList>
            <person name="Yamashiro T."/>
            <person name="Shiraishi A."/>
            <person name="Satake H."/>
            <person name="Nakayama K."/>
        </authorList>
    </citation>
    <scope>NUCLEOTIDE SEQUENCE</scope>
</reference>
<keyword evidence="3" id="KW-1185">Reference proteome</keyword>
<organism evidence="2 3">
    <name type="scientific">Tanacetum coccineum</name>
    <dbReference type="NCBI Taxonomy" id="301880"/>
    <lineage>
        <taxon>Eukaryota</taxon>
        <taxon>Viridiplantae</taxon>
        <taxon>Streptophyta</taxon>
        <taxon>Embryophyta</taxon>
        <taxon>Tracheophyta</taxon>
        <taxon>Spermatophyta</taxon>
        <taxon>Magnoliopsida</taxon>
        <taxon>eudicotyledons</taxon>
        <taxon>Gunneridae</taxon>
        <taxon>Pentapetalae</taxon>
        <taxon>asterids</taxon>
        <taxon>campanulids</taxon>
        <taxon>Asterales</taxon>
        <taxon>Asteraceae</taxon>
        <taxon>Asteroideae</taxon>
        <taxon>Anthemideae</taxon>
        <taxon>Anthemidinae</taxon>
        <taxon>Tanacetum</taxon>
    </lineage>
</organism>
<feature type="region of interest" description="Disordered" evidence="1">
    <location>
        <begin position="44"/>
        <end position="138"/>
    </location>
</feature>
<comment type="caution">
    <text evidence="2">The sequence shown here is derived from an EMBL/GenBank/DDBJ whole genome shotgun (WGS) entry which is preliminary data.</text>
</comment>
<evidence type="ECO:0000256" key="1">
    <source>
        <dbReference type="SAM" id="MobiDB-lite"/>
    </source>
</evidence>
<name>A0ABQ5HD27_9ASTR</name>
<dbReference type="EMBL" id="BQNB010019483">
    <property type="protein sequence ID" value="GJT85794.1"/>
    <property type="molecule type" value="Genomic_DNA"/>
</dbReference>
<gene>
    <name evidence="2" type="ORF">Tco_1067511</name>
</gene>
<protein>
    <submittedName>
        <fullName evidence="2">Uncharacterized protein</fullName>
    </submittedName>
</protein>
<accession>A0ABQ5HD27</accession>
<proteinExistence type="predicted"/>
<reference evidence="2" key="1">
    <citation type="journal article" date="2022" name="Int. J. Mol. Sci.">
        <title>Draft Genome of Tanacetum Coccineum: Genomic Comparison of Closely Related Tanacetum-Family Plants.</title>
        <authorList>
            <person name="Yamashiro T."/>
            <person name="Shiraishi A."/>
            <person name="Nakayama K."/>
            <person name="Satake H."/>
        </authorList>
    </citation>
    <scope>NUCLEOTIDE SEQUENCE</scope>
</reference>